<comment type="caution">
    <text evidence="2">The sequence shown here is derived from an EMBL/GenBank/DDBJ whole genome shotgun (WGS) entry which is preliminary data.</text>
</comment>
<keyword evidence="1" id="KW-1133">Transmembrane helix</keyword>
<accession>A0AAD4ADX3</accession>
<keyword evidence="1" id="KW-0472">Membrane</keyword>
<organism evidence="2 3">
    <name type="scientific">Pseudoalteromonas citrea</name>
    <dbReference type="NCBI Taxonomy" id="43655"/>
    <lineage>
        <taxon>Bacteria</taxon>
        <taxon>Pseudomonadati</taxon>
        <taxon>Pseudomonadota</taxon>
        <taxon>Gammaproteobacteria</taxon>
        <taxon>Alteromonadales</taxon>
        <taxon>Pseudoalteromonadaceae</taxon>
        <taxon>Pseudoalteromonas</taxon>
    </lineage>
</organism>
<dbReference type="Proteomes" id="UP000016487">
    <property type="component" value="Unassembled WGS sequence"/>
</dbReference>
<reference evidence="2" key="1">
    <citation type="journal article" date="2012" name="J. Bacteriol.">
        <title>Genome sequences of type strains of seven species of the marine bacterium Pseudoalteromonas.</title>
        <authorList>
            <person name="Xie B.B."/>
            <person name="Shu Y.L."/>
            <person name="Qin Q.L."/>
            <person name="Rong J.C."/>
            <person name="Zhang X.Y."/>
            <person name="Chen X.L."/>
            <person name="Shi M."/>
            <person name="He H.L."/>
            <person name="Zhou B.C."/>
            <person name="Zhang Y.Z."/>
        </authorList>
    </citation>
    <scope>NUCLEOTIDE SEQUENCE</scope>
    <source>
        <strain evidence="2">DSM 8771</strain>
    </source>
</reference>
<feature type="transmembrane region" description="Helical" evidence="1">
    <location>
        <begin position="17"/>
        <end position="36"/>
    </location>
</feature>
<gene>
    <name evidence="2" type="ORF">PCIT_b0091</name>
</gene>
<keyword evidence="1" id="KW-0812">Transmembrane</keyword>
<dbReference type="EMBL" id="AHBZ03000027">
    <property type="protein sequence ID" value="KAF7764169.1"/>
    <property type="molecule type" value="Genomic_DNA"/>
</dbReference>
<protein>
    <submittedName>
        <fullName evidence="2">Uncharacterized protein</fullName>
    </submittedName>
</protein>
<evidence type="ECO:0000256" key="1">
    <source>
        <dbReference type="SAM" id="Phobius"/>
    </source>
</evidence>
<evidence type="ECO:0000313" key="3">
    <source>
        <dbReference type="Proteomes" id="UP000016487"/>
    </source>
</evidence>
<dbReference type="AlphaFoldDB" id="A0AAD4ADX3"/>
<evidence type="ECO:0000313" key="2">
    <source>
        <dbReference type="EMBL" id="KAF7764169.1"/>
    </source>
</evidence>
<proteinExistence type="predicted"/>
<reference evidence="2" key="2">
    <citation type="submission" date="2015-03" db="EMBL/GenBank/DDBJ databases">
        <title>Genome sequence of Pseudoalteromonas citrea.</title>
        <authorList>
            <person name="Xie B.-B."/>
            <person name="Rong J.-C."/>
            <person name="Qin Q.-L."/>
            <person name="Zhang Y.-Z."/>
        </authorList>
    </citation>
    <scope>NUCLEOTIDE SEQUENCE</scope>
    <source>
        <strain evidence="2">DSM 8771</strain>
    </source>
</reference>
<sequence>MILPQRIMLVYNGVSDYFIVFTLFTSDTLLSLSYIANSSNK</sequence>
<name>A0AAD4ADX3_9GAMM</name>